<evidence type="ECO:0000313" key="5">
    <source>
        <dbReference type="Proteomes" id="UP000053372"/>
    </source>
</evidence>
<dbReference type="SUPFAM" id="SSF51126">
    <property type="entry name" value="Pectin lyase-like"/>
    <property type="match status" value="2"/>
</dbReference>
<feature type="transmembrane region" description="Helical" evidence="2">
    <location>
        <begin position="12"/>
        <end position="31"/>
    </location>
</feature>
<dbReference type="InterPro" id="IPR008638">
    <property type="entry name" value="FhaB/CdiA-like_TPS"/>
</dbReference>
<comment type="caution">
    <text evidence="4">The sequence shown here is derived from an EMBL/GenBank/DDBJ whole genome shotgun (WGS) entry which is preliminary data.</text>
</comment>
<feature type="compositionally biased region" description="Polar residues" evidence="1">
    <location>
        <begin position="893"/>
        <end position="912"/>
    </location>
</feature>
<organism evidence="4 5">
    <name type="scientific">Mastigocoleus testarum BC008</name>
    <dbReference type="NCBI Taxonomy" id="371196"/>
    <lineage>
        <taxon>Bacteria</taxon>
        <taxon>Bacillati</taxon>
        <taxon>Cyanobacteriota</taxon>
        <taxon>Cyanophyceae</taxon>
        <taxon>Nostocales</taxon>
        <taxon>Hapalosiphonaceae</taxon>
        <taxon>Mastigocoleus</taxon>
    </lineage>
</organism>
<dbReference type="RefSeq" id="WP_058184305.1">
    <property type="nucleotide sequence ID" value="NZ_LMTZ01000131.1"/>
</dbReference>
<keyword evidence="2" id="KW-1133">Transmembrane helix</keyword>
<dbReference type="InterPro" id="IPR012334">
    <property type="entry name" value="Pectin_lyas_fold"/>
</dbReference>
<evidence type="ECO:0000313" key="4">
    <source>
        <dbReference type="EMBL" id="KST63847.1"/>
    </source>
</evidence>
<keyword evidence="2" id="KW-0812">Transmembrane</keyword>
<feature type="domain" description="Filamentous haemagglutinin FhaB/tRNA nuclease CdiA-like TPS" evidence="3">
    <location>
        <begin position="46"/>
        <end position="165"/>
    </location>
</feature>
<dbReference type="Pfam" id="PF05860">
    <property type="entry name" value="TPS"/>
    <property type="match status" value="1"/>
</dbReference>
<dbReference type="InterPro" id="IPR011050">
    <property type="entry name" value="Pectin_lyase_fold/virulence"/>
</dbReference>
<protein>
    <recommendedName>
        <fullName evidence="3">Filamentous haemagglutinin FhaB/tRNA nuclease CdiA-like TPS domain-containing protein</fullName>
    </recommendedName>
</protein>
<evidence type="ECO:0000256" key="1">
    <source>
        <dbReference type="SAM" id="MobiDB-lite"/>
    </source>
</evidence>
<evidence type="ECO:0000259" key="3">
    <source>
        <dbReference type="SMART" id="SM00912"/>
    </source>
</evidence>
<dbReference type="EMBL" id="LMTZ01000131">
    <property type="protein sequence ID" value="KST63847.1"/>
    <property type="molecule type" value="Genomic_DNA"/>
</dbReference>
<accession>A0A0V7ZHE5</accession>
<gene>
    <name evidence="4" type="ORF">BC008_15440</name>
</gene>
<reference evidence="4 5" key="1">
    <citation type="journal article" date="2015" name="Genome Announc.">
        <title>Draft Genome of the Euendolithic (true boring) Cyanobacterium Mastigocoleus testarum strain BC008.</title>
        <authorList>
            <person name="Guida B.S."/>
            <person name="Garcia-Pichel F."/>
        </authorList>
    </citation>
    <scope>NUCLEOTIDE SEQUENCE [LARGE SCALE GENOMIC DNA]</scope>
    <source>
        <strain evidence="4 5">BC008</strain>
    </source>
</reference>
<keyword evidence="2" id="KW-0472">Membrane</keyword>
<feature type="region of interest" description="Disordered" evidence="1">
    <location>
        <begin position="884"/>
        <end position="916"/>
    </location>
</feature>
<keyword evidence="5" id="KW-1185">Reference proteome</keyword>
<evidence type="ECO:0000256" key="2">
    <source>
        <dbReference type="SAM" id="Phobius"/>
    </source>
</evidence>
<dbReference type="SMART" id="SM00912">
    <property type="entry name" value="Haemagg_act"/>
    <property type="match status" value="1"/>
</dbReference>
<dbReference type="Proteomes" id="UP000053372">
    <property type="component" value="Unassembled WGS sequence"/>
</dbReference>
<dbReference type="NCBIfam" id="TIGR01901">
    <property type="entry name" value="adhes_NPXG"/>
    <property type="match status" value="1"/>
</dbReference>
<dbReference type="Gene3D" id="2.160.20.10">
    <property type="entry name" value="Single-stranded right-handed beta-helix, Pectin lyase-like"/>
    <property type="match status" value="3"/>
</dbReference>
<name>A0A0V7ZHE5_9CYAN</name>
<sequence length="940" mass="98031">MIYKINLRVFKYLGYLGAFGLGFLQVIVFSANKVSAQNIVPDNTLGNENSIVVPLDSNGLPIDAISGGAIRGKNLFHSFQEFNVGQGRGTYFLNTNNNLENILTRVTGNNPSNILGTIGILNTPRITSNPNLFLINPNGIVFGENARLDVQGSFTATTASRIKLGEQEFFNATEPEKSNLLSINPSALFFNQVTSQTRNIVNRGNLTRARDLTLAADNLDLQGQLITSGDLKLQANNAIEIKNLVGLSNNVNILGRSLTIRDRSSIGVIATQNNVGRISVKVDDFVNLDGSFIESLVTGNSIGNGDISIEGDSVSLSSDSQINTAVFRDGKAGNIFIKTDNFVSLVGNPSPNPSITTSSTGIFSRLERGNIGKSGDITINTDSLSLSGGQISASTFGEGNAGNVNIQADNSVSLLNQSIIFSSVGSGAIGDGGEVNIKTGNFSSKDGSQLLAIIRGPSVNDSTLENRNAGNINLEVLDTAIISGKPLERDNLTGIDRIGGIATAVDQRATGNGGSINIKAGELFLTDFAQIASSLDRAATGKAGNIKIEVGSLSLNNKAQIGSPTLGRGNAGKIFVQADNSISINDSGILSTVEAGAKGNGGEINITANSLSLSKGAQLLSLVGEALNTLPGGEGDAGNINVDIRDTLTLDGIAEGVRGGFIRSGIGSSVRQGGVGTGGEINIKAGSLFIKNGASLDSSTTADQKAGNININLRKILQAENGRITTTSEKSFGGLVNIIADDIRFLGNSDIRTNVFSGEGGGGNINLTADTIIALDDSDILSFAEDGKGGDITFNTEGFFSSSQFLPVSAIANPEDLDRNDRPDINASGTVSGNITGIPDTTFIQNSLNELPENQIDTNALISQTCIARSNDTGSTFNITGSSGFPHSPGNADISNYPTNQVRGVPKTTSGNWKKGDPIIEPDGVYRLPDGKIVLAHKCP</sequence>
<proteinExistence type="predicted"/>
<dbReference type="AlphaFoldDB" id="A0A0V7ZHE5"/>